<feature type="domain" description="Pirin C-terminal" evidence="5">
    <location>
        <begin position="192"/>
        <end position="289"/>
    </location>
</feature>
<proteinExistence type="inferred from homology"/>
<evidence type="ECO:0000256" key="3">
    <source>
        <dbReference type="RuleBase" id="RU003457"/>
    </source>
</evidence>
<evidence type="ECO:0000256" key="2">
    <source>
        <dbReference type="PIRSR" id="PIRSR006232-1"/>
    </source>
</evidence>
<evidence type="ECO:0000313" key="7">
    <source>
        <dbReference type="Proteomes" id="UP000063387"/>
    </source>
</evidence>
<dbReference type="PANTHER" id="PTHR13903">
    <property type="entry name" value="PIRIN-RELATED"/>
    <property type="match status" value="1"/>
</dbReference>
<dbReference type="InterPro" id="IPR012093">
    <property type="entry name" value="Pirin"/>
</dbReference>
<dbReference type="AlphaFoldDB" id="A0A0X8HDL0"/>
<reference evidence="6 7" key="2">
    <citation type="submission" date="2016-02" db="EMBL/GenBank/DDBJ databases">
        <authorList>
            <person name="Wen L."/>
            <person name="He K."/>
            <person name="Yang H."/>
        </authorList>
    </citation>
    <scope>NUCLEOTIDE SEQUENCE [LARGE SCALE GENOMIC DNA]</scope>
    <source>
        <strain evidence="6 7">AGD 8-3</strain>
    </source>
</reference>
<evidence type="ECO:0000313" key="6">
    <source>
        <dbReference type="EMBL" id="AMD00560.1"/>
    </source>
</evidence>
<dbReference type="CDD" id="cd02247">
    <property type="entry name" value="cupin_pirin_C"/>
    <property type="match status" value="1"/>
</dbReference>
<sequence>MSNLVNEGSLSSSLDCPLVDGKRQVQHVSARTADVGGIPVNRVLPSRQRRLVGAWCFLDHAGPAVFKSDSAGLRVGPHPHIGLQTFTWMIEGEVLHRDSLGSEQVIRPGQVNLMTAGRGISHTEESVAGASHLHAAQLWIALPEASRNTEPRFDHYAELPRWQAHGVELTLLIGEFDGRRAPPLTFSPLVGLDLEASRAATISLPLRDDFEYAVLPLDGELEIGGERFVANELAYLGRGRDEVELSMSAGGRAILIGGEPLGEEVLIWWNFVGHSKAEIAEAQRDWEAGSERFGSIPQWSGERLMPAPLPWKV</sequence>
<dbReference type="PIRSF" id="PIRSF006232">
    <property type="entry name" value="Pirin"/>
    <property type="match status" value="1"/>
</dbReference>
<dbReference type="RefSeq" id="WP_066447076.1">
    <property type="nucleotide sequence ID" value="NZ_CP014226.1"/>
</dbReference>
<keyword evidence="7" id="KW-1185">Reference proteome</keyword>
<dbReference type="OrthoDB" id="9780903at2"/>
<keyword evidence="6" id="KW-0223">Dioxygenase</keyword>
<reference evidence="6 7" key="1">
    <citation type="journal article" date="2016" name="Genome Announc.">
        <title>Draft Genome Sequence of 'Halomonas chromatireducens' Strain AGD 8-3, a Haloalkaliphilic Chromate- and Selenite-Reducing Gammaproteobacterium.</title>
        <authorList>
            <person name="Sharko F.S."/>
            <person name="Shapovalova A.A."/>
            <person name="Tsygankova S.V."/>
            <person name="Komova A.V."/>
            <person name="Boulygina E.S."/>
            <person name="Teslyuk A.B."/>
            <person name="Gotovtsev P.M."/>
            <person name="Namsaraev Z.B."/>
            <person name="Khijniak T.V."/>
            <person name="Nedoluzhko A.V."/>
            <person name="Vasilov R.G."/>
        </authorList>
    </citation>
    <scope>NUCLEOTIDE SEQUENCE [LARGE SCALE GENOMIC DNA]</scope>
    <source>
        <strain evidence="6 7">AGD 8-3</strain>
    </source>
</reference>
<dbReference type="InterPro" id="IPR008778">
    <property type="entry name" value="Pirin_C_dom"/>
</dbReference>
<evidence type="ECO:0000259" key="4">
    <source>
        <dbReference type="Pfam" id="PF02678"/>
    </source>
</evidence>
<dbReference type="InterPro" id="IPR011051">
    <property type="entry name" value="RmlC_Cupin_sf"/>
</dbReference>
<evidence type="ECO:0000256" key="1">
    <source>
        <dbReference type="ARBA" id="ARBA00008416"/>
    </source>
</evidence>
<comment type="cofactor">
    <cofactor evidence="2">
        <name>Fe cation</name>
        <dbReference type="ChEBI" id="CHEBI:24875"/>
    </cofactor>
    <text evidence="2">Binds 1 Fe cation per subunit.</text>
</comment>
<feature type="domain" description="Pirin N-terminal" evidence="4">
    <location>
        <begin position="40"/>
        <end position="140"/>
    </location>
</feature>
<organism evidence="6 7">
    <name type="scientific">Halomonas chromatireducens</name>
    <dbReference type="NCBI Taxonomy" id="507626"/>
    <lineage>
        <taxon>Bacteria</taxon>
        <taxon>Pseudomonadati</taxon>
        <taxon>Pseudomonadota</taxon>
        <taxon>Gammaproteobacteria</taxon>
        <taxon>Oceanospirillales</taxon>
        <taxon>Halomonadaceae</taxon>
        <taxon>Halomonas</taxon>
    </lineage>
</organism>
<dbReference type="InterPro" id="IPR014710">
    <property type="entry name" value="RmlC-like_jellyroll"/>
</dbReference>
<comment type="similarity">
    <text evidence="1 3">Belongs to the pirin family.</text>
</comment>
<feature type="binding site" evidence="2">
    <location>
        <position position="124"/>
    </location>
    <ligand>
        <name>Fe cation</name>
        <dbReference type="ChEBI" id="CHEBI:24875"/>
    </ligand>
</feature>
<dbReference type="KEGG" id="hco:LOKO_01492"/>
<dbReference type="PATRIC" id="fig|507626.3.peg.1478"/>
<feature type="binding site" evidence="2">
    <location>
        <position position="122"/>
    </location>
    <ligand>
        <name>Fe cation</name>
        <dbReference type="ChEBI" id="CHEBI:24875"/>
    </ligand>
</feature>
<feature type="binding site" evidence="2">
    <location>
        <position position="78"/>
    </location>
    <ligand>
        <name>Fe cation</name>
        <dbReference type="ChEBI" id="CHEBI:24875"/>
    </ligand>
</feature>
<dbReference type="GO" id="GO:0008127">
    <property type="term" value="F:quercetin 2,3-dioxygenase activity"/>
    <property type="evidence" value="ECO:0007669"/>
    <property type="project" value="UniProtKB-EC"/>
</dbReference>
<dbReference type="InterPro" id="IPR003829">
    <property type="entry name" value="Pirin_N_dom"/>
</dbReference>
<dbReference type="Pfam" id="PF02678">
    <property type="entry name" value="Pirin"/>
    <property type="match status" value="1"/>
</dbReference>
<gene>
    <name evidence="6" type="primary">yhhW_1</name>
    <name evidence="6" type="ORF">LOKO_01492</name>
</gene>
<accession>A0A0X8HDL0</accession>
<dbReference type="STRING" id="507626.LOKO_01492"/>
<dbReference type="SUPFAM" id="SSF51182">
    <property type="entry name" value="RmlC-like cupins"/>
    <property type="match status" value="1"/>
</dbReference>
<feature type="binding site" evidence="2">
    <location>
        <position position="80"/>
    </location>
    <ligand>
        <name>Fe cation</name>
        <dbReference type="ChEBI" id="CHEBI:24875"/>
    </ligand>
</feature>
<dbReference type="GO" id="GO:0046872">
    <property type="term" value="F:metal ion binding"/>
    <property type="evidence" value="ECO:0007669"/>
    <property type="project" value="UniProtKB-KW"/>
</dbReference>
<dbReference type="Pfam" id="PF05726">
    <property type="entry name" value="Pirin_C"/>
    <property type="match status" value="1"/>
</dbReference>
<dbReference type="EMBL" id="CP014226">
    <property type="protein sequence ID" value="AMD00560.1"/>
    <property type="molecule type" value="Genomic_DNA"/>
</dbReference>
<dbReference type="Gene3D" id="2.60.120.10">
    <property type="entry name" value="Jelly Rolls"/>
    <property type="match status" value="2"/>
</dbReference>
<keyword evidence="2" id="KW-0479">Metal-binding</keyword>
<name>A0A0X8HDL0_9GAMM</name>
<dbReference type="EC" id="1.13.11.24" evidence="6"/>
<keyword evidence="6" id="KW-0560">Oxidoreductase</keyword>
<dbReference type="CDD" id="cd02909">
    <property type="entry name" value="cupin_pirin_N"/>
    <property type="match status" value="1"/>
</dbReference>
<evidence type="ECO:0000259" key="5">
    <source>
        <dbReference type="Pfam" id="PF05726"/>
    </source>
</evidence>
<keyword evidence="2" id="KW-0408">Iron</keyword>
<protein>
    <submittedName>
        <fullName evidence="6">Quercetin 2,3-dioxygenase</fullName>
        <ecNumber evidence="6">1.13.11.24</ecNumber>
    </submittedName>
</protein>
<dbReference type="PANTHER" id="PTHR13903:SF8">
    <property type="entry name" value="PIRIN"/>
    <property type="match status" value="1"/>
</dbReference>
<dbReference type="Proteomes" id="UP000063387">
    <property type="component" value="Chromosome"/>
</dbReference>